<evidence type="ECO:0000313" key="2">
    <source>
        <dbReference type="Proteomes" id="UP001162992"/>
    </source>
</evidence>
<gene>
    <name evidence="1" type="ORF">O6H91_07G077700</name>
</gene>
<reference evidence="2" key="1">
    <citation type="journal article" date="2024" name="Proc. Natl. Acad. Sci. U.S.A.">
        <title>Extraordinary preservation of gene collinearity over three hundred million years revealed in homosporous lycophytes.</title>
        <authorList>
            <person name="Li C."/>
            <person name="Wickell D."/>
            <person name="Kuo L.Y."/>
            <person name="Chen X."/>
            <person name="Nie B."/>
            <person name="Liao X."/>
            <person name="Peng D."/>
            <person name="Ji J."/>
            <person name="Jenkins J."/>
            <person name="Williams M."/>
            <person name="Shu S."/>
            <person name="Plott C."/>
            <person name="Barry K."/>
            <person name="Rajasekar S."/>
            <person name="Grimwood J."/>
            <person name="Han X."/>
            <person name="Sun S."/>
            <person name="Hou Z."/>
            <person name="He W."/>
            <person name="Dai G."/>
            <person name="Sun C."/>
            <person name="Schmutz J."/>
            <person name="Leebens-Mack J.H."/>
            <person name="Li F.W."/>
            <person name="Wang L."/>
        </authorList>
    </citation>
    <scope>NUCLEOTIDE SEQUENCE [LARGE SCALE GENOMIC DNA]</scope>
    <source>
        <strain evidence="2">cv. PW_Plant_1</strain>
    </source>
</reference>
<dbReference type="Proteomes" id="UP001162992">
    <property type="component" value="Chromosome 7"/>
</dbReference>
<name>A0ACC2D719_DIPCM</name>
<evidence type="ECO:0000313" key="1">
    <source>
        <dbReference type="EMBL" id="KAJ7549997.1"/>
    </source>
</evidence>
<keyword evidence="2" id="KW-1185">Reference proteome</keyword>
<accession>A0ACC2D719</accession>
<protein>
    <submittedName>
        <fullName evidence="1">Uncharacterized protein</fullName>
    </submittedName>
</protein>
<comment type="caution">
    <text evidence="1">The sequence shown here is derived from an EMBL/GenBank/DDBJ whole genome shotgun (WGS) entry which is preliminary data.</text>
</comment>
<organism evidence="1 2">
    <name type="scientific">Diphasiastrum complanatum</name>
    <name type="common">Issler's clubmoss</name>
    <name type="synonym">Lycopodium complanatum</name>
    <dbReference type="NCBI Taxonomy" id="34168"/>
    <lineage>
        <taxon>Eukaryota</taxon>
        <taxon>Viridiplantae</taxon>
        <taxon>Streptophyta</taxon>
        <taxon>Embryophyta</taxon>
        <taxon>Tracheophyta</taxon>
        <taxon>Lycopodiopsida</taxon>
        <taxon>Lycopodiales</taxon>
        <taxon>Lycopodiaceae</taxon>
        <taxon>Lycopodioideae</taxon>
        <taxon>Diphasiastrum</taxon>
    </lineage>
</organism>
<sequence length="245" mass="27819">MDFFRRLVSSLFGTSGIVDERVDTDFERIDTHRRSYTGRVRQDWRGYSEEVSGASNKHVMVVVDETNEAKTALLWALSHVVHKLDVVTLLHVLPGRPRPARSKSKAKKRYVEGQKTLSLLKSLCSHHQPEVQVDLLVVEGEEGPAIVEEAQKLQASIVVLGQRKPWILSSNLDEEITKAKENPKVEHTSKVEHTPKVEDEAKAKGEVFDVRPCNQMPKNHEVLRMNLWPKPKINKSSLQLVARLV</sequence>
<dbReference type="EMBL" id="CM055098">
    <property type="protein sequence ID" value="KAJ7549997.1"/>
    <property type="molecule type" value="Genomic_DNA"/>
</dbReference>
<proteinExistence type="predicted"/>